<dbReference type="Proteomes" id="UP000607653">
    <property type="component" value="Unassembled WGS sequence"/>
</dbReference>
<evidence type="ECO:0000313" key="2">
    <source>
        <dbReference type="Proteomes" id="UP000607653"/>
    </source>
</evidence>
<gene>
    <name evidence="1" type="ORF">HUJ06_015969</name>
</gene>
<protein>
    <submittedName>
        <fullName evidence="1">Uncharacterized protein</fullName>
    </submittedName>
</protein>
<dbReference type="PANTHER" id="PTHR21068">
    <property type="entry name" value="SPARTIN"/>
    <property type="match status" value="1"/>
</dbReference>
<comment type="caution">
    <text evidence="1">The sequence shown here is derived from an EMBL/GenBank/DDBJ whole genome shotgun (WGS) entry which is preliminary data.</text>
</comment>
<keyword evidence="2" id="KW-1185">Reference proteome</keyword>
<proteinExistence type="predicted"/>
<dbReference type="AlphaFoldDB" id="A0A822ZF68"/>
<sequence>MSTTSVVTAELVTYRYEGLDVAGHAIGTCWAVLKIRKAINPKSVALPSSLAKSAVKLAAAEMKSKHAK</sequence>
<reference evidence="1 2" key="1">
    <citation type="journal article" date="2020" name="Mol. Biol. Evol.">
        <title>Distinct Expression and Methylation Patterns for Genes with Different Fates following a Single Whole-Genome Duplication in Flowering Plants.</title>
        <authorList>
            <person name="Shi T."/>
            <person name="Rahmani R.S."/>
            <person name="Gugger P.F."/>
            <person name="Wang M."/>
            <person name="Li H."/>
            <person name="Zhang Y."/>
            <person name="Li Z."/>
            <person name="Wang Q."/>
            <person name="Van de Peer Y."/>
            <person name="Marchal K."/>
            <person name="Chen J."/>
        </authorList>
    </citation>
    <scope>NUCLEOTIDE SEQUENCE [LARGE SCALE GENOMIC DNA]</scope>
    <source>
        <tissue evidence="1">Leaf</tissue>
    </source>
</reference>
<dbReference type="PANTHER" id="PTHR21068:SF43">
    <property type="entry name" value="SPARTIN"/>
    <property type="match status" value="1"/>
</dbReference>
<evidence type="ECO:0000313" key="1">
    <source>
        <dbReference type="EMBL" id="DAD41646.1"/>
    </source>
</evidence>
<accession>A0A822ZF68</accession>
<dbReference type="EMBL" id="DUZY01000005">
    <property type="protein sequence ID" value="DAD41646.1"/>
    <property type="molecule type" value="Genomic_DNA"/>
</dbReference>
<organism evidence="1 2">
    <name type="scientific">Nelumbo nucifera</name>
    <name type="common">Sacred lotus</name>
    <dbReference type="NCBI Taxonomy" id="4432"/>
    <lineage>
        <taxon>Eukaryota</taxon>
        <taxon>Viridiplantae</taxon>
        <taxon>Streptophyta</taxon>
        <taxon>Embryophyta</taxon>
        <taxon>Tracheophyta</taxon>
        <taxon>Spermatophyta</taxon>
        <taxon>Magnoliopsida</taxon>
        <taxon>Proteales</taxon>
        <taxon>Nelumbonaceae</taxon>
        <taxon>Nelumbo</taxon>
    </lineage>
</organism>
<dbReference type="InterPro" id="IPR045036">
    <property type="entry name" value="Spartin-like"/>
</dbReference>
<name>A0A822ZF68_NELNU</name>